<evidence type="ECO:0000259" key="6">
    <source>
        <dbReference type="Pfam" id="PF13458"/>
    </source>
</evidence>
<feature type="chain" id="PRO_5039331282" evidence="5">
    <location>
        <begin position="23"/>
        <end position="386"/>
    </location>
</feature>
<sequence>MSRIKKLLAVGMTLVMSATILAGCGQKENGKDGAKVESDVIKIGAIAPETGEVAVYGKAALNGYKLAIEQYNEKGGVLGKQVKLIPYDDKGDDNEAVNAYNRLVSSDKVDGILGAVISTNTSAIAPLAAREGIPMITATSTADKNITEEGENIFRSCYTDTFQGSKMAEFAGEDLKAKTAAIIYNTSSDYSDGLAKAFKETFEKAGGKVVASEGYTKQDKDFKSILTSIKGKNADVLVIPDYYEKIALITKQAREVGIESTFLGGDGWDGVIGKIDNSIIEKSYFSNHYATDDTSEVVQNFIKAYEEKYKEKPSAFAALGYDAATTLLEAMNKAGSTDREKVVEAMKNTDLELVSGHTKFDKNRNPIKPVSIIRIGNGENKLEIKK</sequence>
<evidence type="ECO:0000256" key="5">
    <source>
        <dbReference type="SAM" id="SignalP"/>
    </source>
</evidence>
<dbReference type="Pfam" id="PF13458">
    <property type="entry name" value="Peripla_BP_6"/>
    <property type="match status" value="1"/>
</dbReference>
<dbReference type="PANTHER" id="PTHR30483:SF6">
    <property type="entry name" value="PERIPLASMIC BINDING PROTEIN OF ABC TRANSPORTER FOR NATURAL AMINO ACIDS"/>
    <property type="match status" value="1"/>
</dbReference>
<keyword evidence="8" id="KW-1185">Reference proteome</keyword>
<organism evidence="7 8">
    <name type="scientific">Gottschalkia acidurici (strain ATCC 7906 / DSM 604 / BCRC 14475 / CIP 104303 / KCTC 5404 / NCIMB 10678 / 9a)</name>
    <name type="common">Clostridium acidurici</name>
    <dbReference type="NCBI Taxonomy" id="1128398"/>
    <lineage>
        <taxon>Bacteria</taxon>
        <taxon>Bacillati</taxon>
        <taxon>Bacillota</taxon>
        <taxon>Tissierellia</taxon>
        <taxon>Tissierellales</taxon>
        <taxon>Gottschalkiaceae</taxon>
        <taxon>Gottschalkia</taxon>
    </lineage>
</organism>
<dbReference type="PROSITE" id="PS51257">
    <property type="entry name" value="PROKAR_LIPOPROTEIN"/>
    <property type="match status" value="1"/>
</dbReference>
<comment type="similarity">
    <text evidence="1">Belongs to the leucine-binding protein family.</text>
</comment>
<accession>K0AZP0</accession>
<feature type="domain" description="Leucine-binding protein" evidence="6">
    <location>
        <begin position="41"/>
        <end position="377"/>
    </location>
</feature>
<dbReference type="STRING" id="1128398.Curi_c11720"/>
<dbReference type="InterPro" id="IPR000709">
    <property type="entry name" value="Leu_Ile_Val-bd"/>
</dbReference>
<feature type="signal peptide" evidence="5">
    <location>
        <begin position="1"/>
        <end position="22"/>
    </location>
</feature>
<dbReference type="PRINTS" id="PR00337">
    <property type="entry name" value="LEUILEVALBP"/>
</dbReference>
<dbReference type="KEGG" id="cad:Curi_c11720"/>
<dbReference type="PATRIC" id="fig|1128398.3.peg.1182"/>
<gene>
    <name evidence="7" type="primary">livK1</name>
    <name evidence="7" type="ordered locus">Curi_c11720</name>
</gene>
<keyword evidence="4" id="KW-0029">Amino-acid transport</keyword>
<dbReference type="CDD" id="cd06347">
    <property type="entry name" value="PBP1_ABC_LivK_ligand_binding-like"/>
    <property type="match status" value="1"/>
</dbReference>
<dbReference type="OrthoDB" id="9783240at2"/>
<evidence type="ECO:0000313" key="8">
    <source>
        <dbReference type="Proteomes" id="UP000006094"/>
    </source>
</evidence>
<protein>
    <submittedName>
        <fullName evidence="7">ABC transporter branched-chain amino acid-binding protein LivK</fullName>
    </submittedName>
</protein>
<keyword evidence="2" id="KW-0813">Transport</keyword>
<dbReference type="GO" id="GO:0006865">
    <property type="term" value="P:amino acid transport"/>
    <property type="evidence" value="ECO:0007669"/>
    <property type="project" value="UniProtKB-KW"/>
</dbReference>
<dbReference type="InterPro" id="IPR028082">
    <property type="entry name" value="Peripla_BP_I"/>
</dbReference>
<evidence type="ECO:0000256" key="1">
    <source>
        <dbReference type="ARBA" id="ARBA00010062"/>
    </source>
</evidence>
<evidence type="ECO:0000256" key="3">
    <source>
        <dbReference type="ARBA" id="ARBA00022729"/>
    </source>
</evidence>
<dbReference type="RefSeq" id="WP_014967322.1">
    <property type="nucleotide sequence ID" value="NC_018664.1"/>
</dbReference>
<dbReference type="eggNOG" id="COG0683">
    <property type="taxonomic scope" value="Bacteria"/>
</dbReference>
<proteinExistence type="inferred from homology"/>
<dbReference type="InterPro" id="IPR051010">
    <property type="entry name" value="BCAA_transport"/>
</dbReference>
<dbReference type="HOGENOM" id="CLU_027128_6_1_9"/>
<dbReference type="PANTHER" id="PTHR30483">
    <property type="entry name" value="LEUCINE-SPECIFIC-BINDING PROTEIN"/>
    <property type="match status" value="1"/>
</dbReference>
<dbReference type="InterPro" id="IPR028081">
    <property type="entry name" value="Leu-bd"/>
</dbReference>
<dbReference type="SUPFAM" id="SSF53822">
    <property type="entry name" value="Periplasmic binding protein-like I"/>
    <property type="match status" value="1"/>
</dbReference>
<dbReference type="Gene3D" id="3.40.50.2300">
    <property type="match status" value="2"/>
</dbReference>
<evidence type="ECO:0000256" key="4">
    <source>
        <dbReference type="ARBA" id="ARBA00022970"/>
    </source>
</evidence>
<keyword evidence="3 5" id="KW-0732">Signal</keyword>
<dbReference type="Proteomes" id="UP000006094">
    <property type="component" value="Chromosome"/>
</dbReference>
<dbReference type="EMBL" id="CP003326">
    <property type="protein sequence ID" value="AFS78185.1"/>
    <property type="molecule type" value="Genomic_DNA"/>
</dbReference>
<reference evidence="7 8" key="1">
    <citation type="journal article" date="2012" name="PLoS ONE">
        <title>The purine-utilizing bacterium Clostridium acidurici 9a: a genome-guided metabolic reconsideration.</title>
        <authorList>
            <person name="Hartwich K."/>
            <person name="Poehlein A."/>
            <person name="Daniel R."/>
        </authorList>
    </citation>
    <scope>NUCLEOTIDE SEQUENCE [LARGE SCALE GENOMIC DNA]</scope>
    <source>
        <strain evidence="8">ATCC 7906 / DSM 604 / BCRC 14475 / CIP 104303 / KCTC 5404 / NCIMB 10678 / 9a</strain>
    </source>
</reference>
<evidence type="ECO:0000313" key="7">
    <source>
        <dbReference type="EMBL" id="AFS78185.1"/>
    </source>
</evidence>
<dbReference type="AlphaFoldDB" id="K0AZP0"/>
<name>K0AZP0_GOTA9</name>
<evidence type="ECO:0000256" key="2">
    <source>
        <dbReference type="ARBA" id="ARBA00022448"/>
    </source>
</evidence>